<dbReference type="InterPro" id="IPR036220">
    <property type="entry name" value="UDP-Glc/GDP-Man_DH_C_sf"/>
</dbReference>
<evidence type="ECO:0000256" key="6">
    <source>
        <dbReference type="ARBA" id="ARBA00047473"/>
    </source>
</evidence>
<dbReference type="InterPro" id="IPR017476">
    <property type="entry name" value="UDP-Glc/GDP-Man"/>
</dbReference>
<dbReference type="Pfam" id="PF00984">
    <property type="entry name" value="UDPG_MGDP_dh"/>
    <property type="match status" value="1"/>
</dbReference>
<dbReference type="UniPathway" id="UPA00038">
    <property type="reaction ID" value="UER00491"/>
</dbReference>
<keyword evidence="5" id="KW-0520">NAD</keyword>
<dbReference type="NCBIfam" id="TIGR03026">
    <property type="entry name" value="NDP-sugDHase"/>
    <property type="match status" value="1"/>
</dbReference>
<dbReference type="InterPro" id="IPR008927">
    <property type="entry name" value="6-PGluconate_DH-like_C_sf"/>
</dbReference>
<dbReference type="SUPFAM" id="SSF51735">
    <property type="entry name" value="NAD(P)-binding Rossmann-fold domains"/>
    <property type="match status" value="1"/>
</dbReference>
<comment type="similarity">
    <text evidence="2">Belongs to the UDP-glucose/GDP-mannose dehydrogenase family.</text>
</comment>
<sequence>MKISVIGVGYLGATHAICMASLGHEVIAVDVDPQKVALLNTGVVPFYEPGLTQLLGTANAQSNLTFTTDYSDASNCDIHFLCIGTPQTENELHADLTALENAFESVIKIAKPGSLIVGKSTVPVGTAQRLATNLAERKPGVLLNWNPEFLREGHAIADTLQPNRIVIGANTENGAEALANFYKQVSPEAPIFITNFPTAELVKVAANAFLATKISFINAMSEVADATGADVTLLADAIGADDRIGRKFLGSGIGFGGGCLPKDIRAFLARADELGLAESLNFLKEFDLINQRARTRAVALALKELGNPKGKKIAVLGAAFKPDSDDVRDSPALEIAETLHALGASVVVHDPRALESAAAKIPELTYSDSIEETLTQADLTMHLTEWGEYRALDPALVKKLVKVPTIFDGRNVLDVAKWQNAGWKLLALGRAL</sequence>
<dbReference type="InterPro" id="IPR001732">
    <property type="entry name" value="UDP-Glc/GDP-Man_DH_N"/>
</dbReference>
<evidence type="ECO:0000256" key="5">
    <source>
        <dbReference type="ARBA" id="ARBA00023027"/>
    </source>
</evidence>
<dbReference type="SMART" id="SM00984">
    <property type="entry name" value="UDPG_MGDP_dh_C"/>
    <property type="match status" value="1"/>
</dbReference>
<dbReference type="Gene3D" id="1.20.5.100">
    <property type="entry name" value="Cytochrome c1, transmembrane anchor, C-terminal"/>
    <property type="match status" value="1"/>
</dbReference>
<evidence type="ECO:0000256" key="4">
    <source>
        <dbReference type="ARBA" id="ARBA00023002"/>
    </source>
</evidence>
<dbReference type="InterPro" id="IPR014027">
    <property type="entry name" value="UDP-Glc/GDP-Man_DH_C"/>
</dbReference>
<keyword evidence="4" id="KW-0560">Oxidoreductase</keyword>
<dbReference type="Pfam" id="PF03720">
    <property type="entry name" value="UDPG_MGDP_dh_C"/>
    <property type="match status" value="1"/>
</dbReference>
<dbReference type="GO" id="GO:0000271">
    <property type="term" value="P:polysaccharide biosynthetic process"/>
    <property type="evidence" value="ECO:0007669"/>
    <property type="project" value="InterPro"/>
</dbReference>
<comment type="catalytic activity">
    <reaction evidence="6">
        <text>UDP-alpha-D-glucose + 2 NAD(+) + H2O = UDP-alpha-D-glucuronate + 2 NADH + 3 H(+)</text>
        <dbReference type="Rhea" id="RHEA:23596"/>
        <dbReference type="ChEBI" id="CHEBI:15377"/>
        <dbReference type="ChEBI" id="CHEBI:15378"/>
        <dbReference type="ChEBI" id="CHEBI:57540"/>
        <dbReference type="ChEBI" id="CHEBI:57945"/>
        <dbReference type="ChEBI" id="CHEBI:58052"/>
        <dbReference type="ChEBI" id="CHEBI:58885"/>
        <dbReference type="EC" id="1.1.1.22"/>
    </reaction>
</comment>
<reference evidence="8" key="1">
    <citation type="submission" date="2020-05" db="EMBL/GenBank/DDBJ databases">
        <authorList>
            <person name="Chiriac C."/>
            <person name="Salcher M."/>
            <person name="Ghai R."/>
            <person name="Kavagutti S V."/>
        </authorList>
    </citation>
    <scope>NUCLEOTIDE SEQUENCE</scope>
</reference>
<feature type="domain" description="UDP-glucose/GDP-mannose dehydrogenase C-terminal" evidence="7">
    <location>
        <begin position="314"/>
        <end position="415"/>
    </location>
</feature>
<dbReference type="GO" id="GO:0003979">
    <property type="term" value="F:UDP-glucose 6-dehydrogenase activity"/>
    <property type="evidence" value="ECO:0007669"/>
    <property type="project" value="UniProtKB-EC"/>
</dbReference>
<dbReference type="Pfam" id="PF03721">
    <property type="entry name" value="UDPG_MGDP_dh_N"/>
    <property type="match status" value="1"/>
</dbReference>
<accession>A0A6J6CET4</accession>
<dbReference type="EC" id="1.1.1.22" evidence="3"/>
<dbReference type="PANTHER" id="PTHR43750:SF3">
    <property type="entry name" value="UDP-GLUCOSE 6-DEHYDROGENASE TUAD"/>
    <property type="match status" value="1"/>
</dbReference>
<evidence type="ECO:0000313" key="8">
    <source>
        <dbReference type="EMBL" id="CAB4549625.1"/>
    </source>
</evidence>
<organism evidence="8">
    <name type="scientific">freshwater metagenome</name>
    <dbReference type="NCBI Taxonomy" id="449393"/>
    <lineage>
        <taxon>unclassified sequences</taxon>
        <taxon>metagenomes</taxon>
        <taxon>ecological metagenomes</taxon>
    </lineage>
</organism>
<dbReference type="PIRSF" id="PIRSF000124">
    <property type="entry name" value="UDPglc_GDPman_dh"/>
    <property type="match status" value="1"/>
</dbReference>
<dbReference type="EMBL" id="CAEZSV010000044">
    <property type="protein sequence ID" value="CAB4549625.1"/>
    <property type="molecule type" value="Genomic_DNA"/>
</dbReference>
<dbReference type="SUPFAM" id="SSF52413">
    <property type="entry name" value="UDP-glucose/GDP-mannose dehydrogenase C-terminal domain"/>
    <property type="match status" value="1"/>
</dbReference>
<proteinExistence type="inferred from homology"/>
<dbReference type="PANTHER" id="PTHR43750">
    <property type="entry name" value="UDP-GLUCOSE 6-DEHYDROGENASE TUAD"/>
    <property type="match status" value="1"/>
</dbReference>
<protein>
    <recommendedName>
        <fullName evidence="3">UDP-glucose 6-dehydrogenase</fullName>
        <ecNumber evidence="3">1.1.1.22</ecNumber>
    </recommendedName>
</protein>
<gene>
    <name evidence="8" type="ORF">UFOPK1506_00360</name>
</gene>
<evidence type="ECO:0000256" key="1">
    <source>
        <dbReference type="ARBA" id="ARBA00004701"/>
    </source>
</evidence>
<comment type="pathway">
    <text evidence="1">Nucleotide-sugar biosynthesis; UDP-alpha-D-glucuronate biosynthesis; UDP-alpha-D-glucuronate from UDP-alpha-D-glucose: step 1/1.</text>
</comment>
<dbReference type="InterPro" id="IPR028357">
    <property type="entry name" value="UDPglc_DH_bac"/>
</dbReference>
<dbReference type="InterPro" id="IPR036291">
    <property type="entry name" value="NAD(P)-bd_dom_sf"/>
</dbReference>
<dbReference type="InterPro" id="IPR014026">
    <property type="entry name" value="UDP-Glc/GDP-Man_DH_dimer"/>
</dbReference>
<name>A0A6J6CET4_9ZZZZ</name>
<evidence type="ECO:0000256" key="3">
    <source>
        <dbReference type="ARBA" id="ARBA00012954"/>
    </source>
</evidence>
<evidence type="ECO:0000259" key="7">
    <source>
        <dbReference type="SMART" id="SM00984"/>
    </source>
</evidence>
<dbReference type="PIRSF" id="PIRSF500134">
    <property type="entry name" value="UDPglc_DH_bac"/>
    <property type="match status" value="1"/>
</dbReference>
<dbReference type="AlphaFoldDB" id="A0A6J6CET4"/>
<dbReference type="Gene3D" id="3.40.50.720">
    <property type="entry name" value="NAD(P)-binding Rossmann-like Domain"/>
    <property type="match status" value="2"/>
</dbReference>
<evidence type="ECO:0000256" key="2">
    <source>
        <dbReference type="ARBA" id="ARBA00006601"/>
    </source>
</evidence>
<dbReference type="GO" id="GO:0051287">
    <property type="term" value="F:NAD binding"/>
    <property type="evidence" value="ECO:0007669"/>
    <property type="project" value="InterPro"/>
</dbReference>
<dbReference type="SUPFAM" id="SSF48179">
    <property type="entry name" value="6-phosphogluconate dehydrogenase C-terminal domain-like"/>
    <property type="match status" value="1"/>
</dbReference>
<dbReference type="GO" id="GO:0006065">
    <property type="term" value="P:UDP-glucuronate biosynthetic process"/>
    <property type="evidence" value="ECO:0007669"/>
    <property type="project" value="UniProtKB-UniPathway"/>
</dbReference>